<dbReference type="PANTHER" id="PTHR45528">
    <property type="entry name" value="SENSOR HISTIDINE KINASE CPXA"/>
    <property type="match status" value="1"/>
</dbReference>
<proteinExistence type="predicted"/>
<dbReference type="InterPro" id="IPR003594">
    <property type="entry name" value="HATPase_dom"/>
</dbReference>
<dbReference type="SMART" id="SM00304">
    <property type="entry name" value="HAMP"/>
    <property type="match status" value="1"/>
</dbReference>
<name>A0A1M7JYA8_9FIRM</name>
<gene>
    <name evidence="17" type="ORF">SAMN02746066_02486</name>
</gene>
<dbReference type="InterPro" id="IPR050398">
    <property type="entry name" value="HssS/ArlS-like"/>
</dbReference>
<comment type="catalytic activity">
    <reaction evidence="1">
        <text>ATP + protein L-histidine = ADP + protein N-phospho-L-histidine.</text>
        <dbReference type="EC" id="2.7.13.3"/>
    </reaction>
</comment>
<evidence type="ECO:0000256" key="8">
    <source>
        <dbReference type="ARBA" id="ARBA00022741"/>
    </source>
</evidence>
<evidence type="ECO:0000256" key="7">
    <source>
        <dbReference type="ARBA" id="ARBA00022692"/>
    </source>
</evidence>
<dbReference type="InterPro" id="IPR003661">
    <property type="entry name" value="HisK_dim/P_dom"/>
</dbReference>
<feature type="transmembrane region" description="Helical" evidence="14">
    <location>
        <begin position="100"/>
        <end position="118"/>
    </location>
</feature>
<dbReference type="GO" id="GO:0005886">
    <property type="term" value="C:plasma membrane"/>
    <property type="evidence" value="ECO:0007669"/>
    <property type="project" value="UniProtKB-SubCell"/>
</dbReference>
<evidence type="ECO:0000256" key="2">
    <source>
        <dbReference type="ARBA" id="ARBA00004651"/>
    </source>
</evidence>
<sequence>MDWLDELFSKWKNKLKTSSLKHTLSLYIIAAIFCVVLLYAVTIMFCSSWKGLIDQQDYSEKELIVKNGIVIDSVHTSLSDSKIESFDRIFLKVLEIVERFSILLYSVIAIYLTSHLFYKNKIQEPVSILKEEARYIGRNDLSFSCIYESGDELGEICGAFNTMRLQLISNEEKIWSLMESQRQLNAAFAHDLRTPLTVMQGYTELLGKYYPEGKISEEKLIETLQLMHAQVIRLQQFSETMKGIHTFESMEIKKKKQDFSVIEKKMKETIQGLQVQYEFSFEIESKLPEGKGYYDIPCILEVMDNLLSNALAYAKTRINLVLEIEENQLILYVKDDGKGFSKEELFMATRPYYTGRGDSIEHFGIGLTISKLLCEKHGGNLHLGNSTKGGAIIAASFLVL</sequence>
<dbReference type="EC" id="2.7.13.3" evidence="3"/>
<evidence type="ECO:0000256" key="9">
    <source>
        <dbReference type="ARBA" id="ARBA00022777"/>
    </source>
</evidence>
<evidence type="ECO:0000256" key="3">
    <source>
        <dbReference type="ARBA" id="ARBA00012438"/>
    </source>
</evidence>
<keyword evidence="8" id="KW-0547">Nucleotide-binding</keyword>
<dbReference type="OrthoDB" id="84942at2"/>
<dbReference type="SUPFAM" id="SSF158472">
    <property type="entry name" value="HAMP domain-like"/>
    <property type="match status" value="1"/>
</dbReference>
<dbReference type="Proteomes" id="UP000184038">
    <property type="component" value="Unassembled WGS sequence"/>
</dbReference>
<dbReference type="EMBL" id="FRCP01000012">
    <property type="protein sequence ID" value="SHM58029.1"/>
    <property type="molecule type" value="Genomic_DNA"/>
</dbReference>
<dbReference type="PANTHER" id="PTHR45528:SF1">
    <property type="entry name" value="SENSOR HISTIDINE KINASE CPXA"/>
    <property type="match status" value="1"/>
</dbReference>
<evidence type="ECO:0000256" key="6">
    <source>
        <dbReference type="ARBA" id="ARBA00022679"/>
    </source>
</evidence>
<dbReference type="SMART" id="SM00387">
    <property type="entry name" value="HATPase_c"/>
    <property type="match status" value="1"/>
</dbReference>
<keyword evidence="9 17" id="KW-0418">Kinase</keyword>
<dbReference type="SUPFAM" id="SSF47384">
    <property type="entry name" value="Homodimeric domain of signal transducing histidine kinase"/>
    <property type="match status" value="1"/>
</dbReference>
<keyword evidence="6" id="KW-0808">Transferase</keyword>
<keyword evidence="5" id="KW-0597">Phosphoprotein</keyword>
<keyword evidence="7 14" id="KW-0812">Transmembrane</keyword>
<keyword evidence="10" id="KW-0067">ATP-binding</keyword>
<dbReference type="InterPro" id="IPR004358">
    <property type="entry name" value="Sig_transdc_His_kin-like_C"/>
</dbReference>
<accession>A0A1M7JYA8</accession>
<reference evidence="17 18" key="1">
    <citation type="submission" date="2016-11" db="EMBL/GenBank/DDBJ databases">
        <authorList>
            <person name="Jaros S."/>
            <person name="Januszkiewicz K."/>
            <person name="Wedrychowicz H."/>
        </authorList>
    </citation>
    <scope>NUCLEOTIDE SEQUENCE [LARGE SCALE GENOMIC DNA]</scope>
    <source>
        <strain evidence="17 18">DSM 15930</strain>
    </source>
</reference>
<evidence type="ECO:0000313" key="18">
    <source>
        <dbReference type="Proteomes" id="UP000184038"/>
    </source>
</evidence>
<dbReference type="InterPro" id="IPR036890">
    <property type="entry name" value="HATPase_C_sf"/>
</dbReference>
<keyword evidence="11 14" id="KW-1133">Transmembrane helix</keyword>
<dbReference type="GO" id="GO:0000155">
    <property type="term" value="F:phosphorelay sensor kinase activity"/>
    <property type="evidence" value="ECO:0007669"/>
    <property type="project" value="InterPro"/>
</dbReference>
<keyword evidence="4" id="KW-1003">Cell membrane</keyword>
<evidence type="ECO:0000256" key="1">
    <source>
        <dbReference type="ARBA" id="ARBA00000085"/>
    </source>
</evidence>
<organism evidence="17 18">
    <name type="scientific">Anaerosporobacter mobilis DSM 15930</name>
    <dbReference type="NCBI Taxonomy" id="1120996"/>
    <lineage>
        <taxon>Bacteria</taxon>
        <taxon>Bacillati</taxon>
        <taxon>Bacillota</taxon>
        <taxon>Clostridia</taxon>
        <taxon>Lachnospirales</taxon>
        <taxon>Lachnospiraceae</taxon>
        <taxon>Anaerosporobacter</taxon>
    </lineage>
</organism>
<dbReference type="PROSITE" id="PS50885">
    <property type="entry name" value="HAMP"/>
    <property type="match status" value="1"/>
</dbReference>
<keyword evidence="12" id="KW-0902">Two-component regulatory system</keyword>
<evidence type="ECO:0000259" key="16">
    <source>
        <dbReference type="PROSITE" id="PS50885"/>
    </source>
</evidence>
<evidence type="ECO:0000256" key="13">
    <source>
        <dbReference type="ARBA" id="ARBA00023136"/>
    </source>
</evidence>
<dbReference type="CDD" id="cd00082">
    <property type="entry name" value="HisKA"/>
    <property type="match status" value="1"/>
</dbReference>
<feature type="transmembrane region" description="Helical" evidence="14">
    <location>
        <begin position="24"/>
        <end position="46"/>
    </location>
</feature>
<dbReference type="GO" id="GO:0005524">
    <property type="term" value="F:ATP binding"/>
    <property type="evidence" value="ECO:0007669"/>
    <property type="project" value="UniProtKB-KW"/>
</dbReference>
<dbReference type="Pfam" id="PF02518">
    <property type="entry name" value="HATPase_c"/>
    <property type="match status" value="1"/>
</dbReference>
<evidence type="ECO:0000313" key="17">
    <source>
        <dbReference type="EMBL" id="SHM58029.1"/>
    </source>
</evidence>
<keyword evidence="18" id="KW-1185">Reference proteome</keyword>
<dbReference type="Gene3D" id="6.10.340.10">
    <property type="match status" value="1"/>
</dbReference>
<dbReference type="InterPro" id="IPR036097">
    <property type="entry name" value="HisK_dim/P_sf"/>
</dbReference>
<keyword evidence="13 14" id="KW-0472">Membrane</keyword>
<evidence type="ECO:0000256" key="11">
    <source>
        <dbReference type="ARBA" id="ARBA00022989"/>
    </source>
</evidence>
<feature type="domain" description="Histidine kinase" evidence="15">
    <location>
        <begin position="187"/>
        <end position="400"/>
    </location>
</feature>
<evidence type="ECO:0000256" key="5">
    <source>
        <dbReference type="ARBA" id="ARBA00022553"/>
    </source>
</evidence>
<dbReference type="InterPro" id="IPR005467">
    <property type="entry name" value="His_kinase_dom"/>
</dbReference>
<dbReference type="CDD" id="cd06225">
    <property type="entry name" value="HAMP"/>
    <property type="match status" value="1"/>
</dbReference>
<feature type="domain" description="HAMP" evidence="16">
    <location>
        <begin position="120"/>
        <end position="172"/>
    </location>
</feature>
<evidence type="ECO:0000259" key="15">
    <source>
        <dbReference type="PROSITE" id="PS50109"/>
    </source>
</evidence>
<dbReference type="PRINTS" id="PR00344">
    <property type="entry name" value="BCTRLSENSOR"/>
</dbReference>
<dbReference type="Gene3D" id="3.30.565.10">
    <property type="entry name" value="Histidine kinase-like ATPase, C-terminal domain"/>
    <property type="match status" value="1"/>
</dbReference>
<evidence type="ECO:0000256" key="12">
    <source>
        <dbReference type="ARBA" id="ARBA00023012"/>
    </source>
</evidence>
<evidence type="ECO:0000256" key="10">
    <source>
        <dbReference type="ARBA" id="ARBA00022840"/>
    </source>
</evidence>
<dbReference type="STRING" id="1120996.SAMN02746066_02486"/>
<evidence type="ECO:0000256" key="4">
    <source>
        <dbReference type="ARBA" id="ARBA00022475"/>
    </source>
</evidence>
<dbReference type="SMART" id="SM00388">
    <property type="entry name" value="HisKA"/>
    <property type="match status" value="1"/>
</dbReference>
<evidence type="ECO:0000256" key="14">
    <source>
        <dbReference type="SAM" id="Phobius"/>
    </source>
</evidence>
<dbReference type="InterPro" id="IPR003660">
    <property type="entry name" value="HAMP_dom"/>
</dbReference>
<dbReference type="Gene3D" id="1.10.287.130">
    <property type="match status" value="1"/>
</dbReference>
<dbReference type="Pfam" id="PF00512">
    <property type="entry name" value="HisKA"/>
    <property type="match status" value="1"/>
</dbReference>
<dbReference type="AlphaFoldDB" id="A0A1M7JYA8"/>
<dbReference type="RefSeq" id="WP_073288104.1">
    <property type="nucleotide sequence ID" value="NZ_FRCP01000012.1"/>
</dbReference>
<comment type="subcellular location">
    <subcellularLocation>
        <location evidence="2">Cell membrane</location>
        <topology evidence="2">Multi-pass membrane protein</topology>
    </subcellularLocation>
</comment>
<protein>
    <recommendedName>
        <fullName evidence="3">histidine kinase</fullName>
        <ecNumber evidence="3">2.7.13.3</ecNumber>
    </recommendedName>
</protein>
<dbReference type="SUPFAM" id="SSF55874">
    <property type="entry name" value="ATPase domain of HSP90 chaperone/DNA topoisomerase II/histidine kinase"/>
    <property type="match status" value="1"/>
</dbReference>
<dbReference type="PROSITE" id="PS50109">
    <property type="entry name" value="HIS_KIN"/>
    <property type="match status" value="1"/>
</dbReference>